<comment type="subcellular location">
    <subcellularLocation>
        <location evidence="1">Cell membrane</location>
        <topology evidence="1">Multi-pass membrane protein</topology>
    </subcellularLocation>
</comment>
<dbReference type="AlphaFoldDB" id="E7N4Z4"/>
<dbReference type="PROSITE" id="PS00211">
    <property type="entry name" value="ABC_TRANSPORTER_1"/>
    <property type="match status" value="1"/>
</dbReference>
<dbReference type="PANTHER" id="PTHR43394">
    <property type="entry name" value="ATP-DEPENDENT PERMEASE MDL1, MITOCHONDRIAL"/>
    <property type="match status" value="1"/>
</dbReference>
<dbReference type="HOGENOM" id="CLU_000604_84_3_9"/>
<organism evidence="12 13">
    <name type="scientific">Selenomonas artemidis F0399</name>
    <dbReference type="NCBI Taxonomy" id="749551"/>
    <lineage>
        <taxon>Bacteria</taxon>
        <taxon>Bacillati</taxon>
        <taxon>Bacillota</taxon>
        <taxon>Negativicutes</taxon>
        <taxon>Selenomonadales</taxon>
        <taxon>Selenomonadaceae</taxon>
        <taxon>Selenomonas</taxon>
    </lineage>
</organism>
<evidence type="ECO:0000259" key="11">
    <source>
        <dbReference type="PROSITE" id="PS50929"/>
    </source>
</evidence>
<dbReference type="Proteomes" id="UP000004633">
    <property type="component" value="Unassembled WGS sequence"/>
</dbReference>
<dbReference type="Pfam" id="PF00005">
    <property type="entry name" value="ABC_tran"/>
    <property type="match status" value="1"/>
</dbReference>
<evidence type="ECO:0000256" key="2">
    <source>
        <dbReference type="ARBA" id="ARBA00022448"/>
    </source>
</evidence>
<evidence type="ECO:0000313" key="13">
    <source>
        <dbReference type="Proteomes" id="UP000004633"/>
    </source>
</evidence>
<gene>
    <name evidence="12" type="ORF">HMPREF9555_02089</name>
</gene>
<keyword evidence="3" id="KW-1003">Cell membrane</keyword>
<dbReference type="InterPro" id="IPR036640">
    <property type="entry name" value="ABC1_TM_sf"/>
</dbReference>
<dbReference type="PROSITE" id="PS50893">
    <property type="entry name" value="ABC_TRANSPORTER_2"/>
    <property type="match status" value="1"/>
</dbReference>
<dbReference type="SUPFAM" id="SSF52540">
    <property type="entry name" value="P-loop containing nucleoside triphosphate hydrolases"/>
    <property type="match status" value="1"/>
</dbReference>
<accession>E7N4Z4</accession>
<dbReference type="InterPro" id="IPR017871">
    <property type="entry name" value="ABC_transporter-like_CS"/>
</dbReference>
<reference evidence="12 13" key="1">
    <citation type="submission" date="2010-08" db="EMBL/GenBank/DDBJ databases">
        <authorList>
            <person name="Weinstock G."/>
            <person name="Sodergren E."/>
            <person name="Clifton S."/>
            <person name="Fulton L."/>
            <person name="Fulton B."/>
            <person name="Courtney L."/>
            <person name="Fronick C."/>
            <person name="Harrison M."/>
            <person name="Strong C."/>
            <person name="Farmer C."/>
            <person name="Delahaunty K."/>
            <person name="Markovic C."/>
            <person name="Hall O."/>
            <person name="Minx P."/>
            <person name="Tomlinson C."/>
            <person name="Mitreva M."/>
            <person name="Hou S."/>
            <person name="Chen J."/>
            <person name="Wollam A."/>
            <person name="Pepin K.H."/>
            <person name="Johnson M."/>
            <person name="Bhonagiri V."/>
            <person name="Zhang X."/>
            <person name="Suruliraj S."/>
            <person name="Warren W."/>
            <person name="Chinwalla A."/>
            <person name="Mardis E.R."/>
            <person name="Wilson R.K."/>
        </authorList>
    </citation>
    <scope>NUCLEOTIDE SEQUENCE [LARGE SCALE GENOMIC DNA]</scope>
    <source>
        <strain evidence="12 13">F0399</strain>
    </source>
</reference>
<dbReference type="SUPFAM" id="SSF90123">
    <property type="entry name" value="ABC transporter transmembrane region"/>
    <property type="match status" value="1"/>
</dbReference>
<dbReference type="InterPro" id="IPR039421">
    <property type="entry name" value="Type_1_exporter"/>
</dbReference>
<evidence type="ECO:0000256" key="4">
    <source>
        <dbReference type="ARBA" id="ARBA00022692"/>
    </source>
</evidence>
<dbReference type="Gene3D" id="3.40.50.300">
    <property type="entry name" value="P-loop containing nucleotide triphosphate hydrolases"/>
    <property type="match status" value="1"/>
</dbReference>
<feature type="transmembrane region" description="Helical" evidence="9">
    <location>
        <begin position="260"/>
        <end position="285"/>
    </location>
</feature>
<dbReference type="PROSITE" id="PS50929">
    <property type="entry name" value="ABC_TM1F"/>
    <property type="match status" value="1"/>
</dbReference>
<feature type="transmembrane region" description="Helical" evidence="9">
    <location>
        <begin position="21"/>
        <end position="48"/>
    </location>
</feature>
<keyword evidence="4 9" id="KW-0812">Transmembrane</keyword>
<dbReference type="CDD" id="cd18588">
    <property type="entry name" value="ABC_6TM_CyaB_HlyB_like"/>
    <property type="match status" value="1"/>
</dbReference>
<name>E7N4Z4_9FIRM</name>
<dbReference type="SMART" id="SM00382">
    <property type="entry name" value="AAA"/>
    <property type="match status" value="1"/>
</dbReference>
<feature type="transmembrane region" description="Helical" evidence="9">
    <location>
        <begin position="164"/>
        <end position="181"/>
    </location>
</feature>
<evidence type="ECO:0000256" key="9">
    <source>
        <dbReference type="SAM" id="Phobius"/>
    </source>
</evidence>
<proteinExistence type="predicted"/>
<dbReference type="PANTHER" id="PTHR43394:SF1">
    <property type="entry name" value="ATP-BINDING CASSETTE SUB-FAMILY B MEMBER 10, MITOCHONDRIAL"/>
    <property type="match status" value="1"/>
</dbReference>
<evidence type="ECO:0000256" key="5">
    <source>
        <dbReference type="ARBA" id="ARBA00022741"/>
    </source>
</evidence>
<feature type="transmembrane region" description="Helical" evidence="9">
    <location>
        <begin position="138"/>
        <end position="158"/>
    </location>
</feature>
<keyword evidence="13" id="KW-1185">Reference proteome</keyword>
<dbReference type="InterPro" id="IPR011527">
    <property type="entry name" value="ABC1_TM_dom"/>
</dbReference>
<dbReference type="GO" id="GO:0015421">
    <property type="term" value="F:ABC-type oligopeptide transporter activity"/>
    <property type="evidence" value="ECO:0007669"/>
    <property type="project" value="TreeGrafter"/>
</dbReference>
<keyword evidence="2" id="KW-0813">Transport</keyword>
<dbReference type="GO" id="GO:0005886">
    <property type="term" value="C:plasma membrane"/>
    <property type="evidence" value="ECO:0007669"/>
    <property type="project" value="UniProtKB-SubCell"/>
</dbReference>
<evidence type="ECO:0000256" key="1">
    <source>
        <dbReference type="ARBA" id="ARBA00004651"/>
    </source>
</evidence>
<comment type="caution">
    <text evidence="12">The sequence shown here is derived from an EMBL/GenBank/DDBJ whole genome shotgun (WGS) entry which is preliminary data.</text>
</comment>
<keyword evidence="6" id="KW-0067">ATP-binding</keyword>
<evidence type="ECO:0000256" key="6">
    <source>
        <dbReference type="ARBA" id="ARBA00022840"/>
    </source>
</evidence>
<feature type="transmembrane region" description="Helical" evidence="9">
    <location>
        <begin position="60"/>
        <end position="77"/>
    </location>
</feature>
<dbReference type="EMBL" id="AECV01000060">
    <property type="protein sequence ID" value="EFW28761.1"/>
    <property type="molecule type" value="Genomic_DNA"/>
</dbReference>
<evidence type="ECO:0000313" key="12">
    <source>
        <dbReference type="EMBL" id="EFW28761.1"/>
    </source>
</evidence>
<dbReference type="Pfam" id="PF00664">
    <property type="entry name" value="ABC_membrane"/>
    <property type="match status" value="1"/>
</dbReference>
<keyword evidence="7 9" id="KW-1133">Transmembrane helix</keyword>
<dbReference type="InterPro" id="IPR027417">
    <property type="entry name" value="P-loop_NTPase"/>
</dbReference>
<dbReference type="InterPro" id="IPR003593">
    <property type="entry name" value="AAA+_ATPase"/>
</dbReference>
<feature type="domain" description="ABC transporter" evidence="10">
    <location>
        <begin position="339"/>
        <end position="574"/>
    </location>
</feature>
<evidence type="ECO:0000256" key="3">
    <source>
        <dbReference type="ARBA" id="ARBA00022475"/>
    </source>
</evidence>
<keyword evidence="8 9" id="KW-0472">Membrane</keyword>
<protein>
    <submittedName>
        <fullName evidence="12">Type I secretion system ATPase</fullName>
    </submittedName>
</protein>
<evidence type="ECO:0000259" key="10">
    <source>
        <dbReference type="PROSITE" id="PS50893"/>
    </source>
</evidence>
<dbReference type="Gene3D" id="1.20.1560.10">
    <property type="entry name" value="ABC transporter type 1, transmembrane domain"/>
    <property type="match status" value="1"/>
</dbReference>
<dbReference type="GO" id="GO:0016887">
    <property type="term" value="F:ATP hydrolysis activity"/>
    <property type="evidence" value="ECO:0007669"/>
    <property type="project" value="InterPro"/>
</dbReference>
<evidence type="ECO:0000256" key="7">
    <source>
        <dbReference type="ARBA" id="ARBA00022989"/>
    </source>
</evidence>
<feature type="domain" description="ABC transmembrane type-1" evidence="11">
    <location>
        <begin position="26"/>
        <end position="305"/>
    </location>
</feature>
<evidence type="ECO:0000256" key="8">
    <source>
        <dbReference type="ARBA" id="ARBA00023136"/>
    </source>
</evidence>
<dbReference type="InterPro" id="IPR003439">
    <property type="entry name" value="ABC_transporter-like_ATP-bd"/>
</dbReference>
<dbReference type="GO" id="GO:0005524">
    <property type="term" value="F:ATP binding"/>
    <property type="evidence" value="ECO:0007669"/>
    <property type="project" value="UniProtKB-KW"/>
</dbReference>
<dbReference type="STRING" id="749551.HMPREF9555_02089"/>
<keyword evidence="5" id="KW-0547">Nucleotide-binding</keyword>
<dbReference type="FunFam" id="3.40.50.300:FF:000221">
    <property type="entry name" value="Multidrug ABC transporter ATP-binding protein"/>
    <property type="match status" value="1"/>
</dbReference>
<sequence length="577" mass="64272">MNRFIRKDFQWFSGAILRYKVYLAEIVMAAFLFQLLGLVVPLCTQVIIDKVIVNRGLVTLNGLAIGMVIVILFQLIMDSMRRYLFSHTTNKIDIILGTALFRHLMQLPLQYFIRRRAGDILMKVSALENVREFLTKTAINACIDIVFSVVFFAVMFYYSFTLGLIALAAVPVQIALNVWGAPRYRKRITDAWNYEARNQSFLVEAVAGIDTVKALSLEPRFRYHWEAMLSRSVCKNLDAAQMGAGLNEGVSLVQRVTSYLIIWAGGVMVISSSLTIGQFIAFQMIANQAAAPILRLAQVWQSFQQMKLSMERIGDLIHAEREPGWDTGTASGAPSRGDIVFQNVSFSYESKDPPALDDVSLHIKPGQRIGIVGCSGSGKSTIAKLLDRLYLPQEGHILLDGQDIRELSLSALRQQIGIVLQENRLFPGTINENISYGMPHVDPDAIQAAAALAGADEFIRELPEGYDTELTDDGSNLSGGQRQRIAIARVLLRKPKILIFDEATSALDYISERIVMQNMSRIAQGRTTLIIAHRLANVQGCDMIFVMDHGHVAEKGTHAELMEKNGAYRALWDAQKG</sequence>